<dbReference type="EMBL" id="SRLO01000859">
    <property type="protein sequence ID" value="TNN45227.1"/>
    <property type="molecule type" value="Genomic_DNA"/>
</dbReference>
<evidence type="ECO:0000313" key="3">
    <source>
        <dbReference type="Proteomes" id="UP000314294"/>
    </source>
</evidence>
<organism evidence="2 3">
    <name type="scientific">Liparis tanakae</name>
    <name type="common">Tanaka's snailfish</name>
    <dbReference type="NCBI Taxonomy" id="230148"/>
    <lineage>
        <taxon>Eukaryota</taxon>
        <taxon>Metazoa</taxon>
        <taxon>Chordata</taxon>
        <taxon>Craniata</taxon>
        <taxon>Vertebrata</taxon>
        <taxon>Euteleostomi</taxon>
        <taxon>Actinopterygii</taxon>
        <taxon>Neopterygii</taxon>
        <taxon>Teleostei</taxon>
        <taxon>Neoteleostei</taxon>
        <taxon>Acanthomorphata</taxon>
        <taxon>Eupercaria</taxon>
        <taxon>Perciformes</taxon>
        <taxon>Cottioidei</taxon>
        <taxon>Cottales</taxon>
        <taxon>Liparidae</taxon>
        <taxon>Liparis</taxon>
    </lineage>
</organism>
<name>A0A4Z2FVD3_9TELE</name>
<sequence length="83" mass="8877">MDGCKGGGDMTERDIASPGKCRLLELNRFHYAWRLFQKQKDGRNGAELGVGDPEERAVSGSEDTGAGLGSNKSLGPTEWPPAV</sequence>
<dbReference type="Proteomes" id="UP000314294">
    <property type="component" value="Unassembled WGS sequence"/>
</dbReference>
<proteinExistence type="predicted"/>
<reference evidence="2 3" key="1">
    <citation type="submission" date="2019-03" db="EMBL/GenBank/DDBJ databases">
        <title>First draft genome of Liparis tanakae, snailfish: a comprehensive survey of snailfish specific genes.</title>
        <authorList>
            <person name="Kim W."/>
            <person name="Song I."/>
            <person name="Jeong J.-H."/>
            <person name="Kim D."/>
            <person name="Kim S."/>
            <person name="Ryu S."/>
            <person name="Song J.Y."/>
            <person name="Lee S.K."/>
        </authorList>
    </citation>
    <scope>NUCLEOTIDE SEQUENCE [LARGE SCALE GENOMIC DNA]</scope>
    <source>
        <tissue evidence="2">Muscle</tissue>
    </source>
</reference>
<dbReference type="AlphaFoldDB" id="A0A4Z2FVD3"/>
<comment type="caution">
    <text evidence="2">The sequence shown here is derived from an EMBL/GenBank/DDBJ whole genome shotgun (WGS) entry which is preliminary data.</text>
</comment>
<evidence type="ECO:0000313" key="2">
    <source>
        <dbReference type="EMBL" id="TNN45227.1"/>
    </source>
</evidence>
<evidence type="ECO:0000256" key="1">
    <source>
        <dbReference type="SAM" id="MobiDB-lite"/>
    </source>
</evidence>
<keyword evidence="3" id="KW-1185">Reference proteome</keyword>
<gene>
    <name evidence="2" type="ORF">EYF80_044580</name>
</gene>
<accession>A0A4Z2FVD3</accession>
<protein>
    <submittedName>
        <fullName evidence="2">Uncharacterized protein</fullName>
    </submittedName>
</protein>
<feature type="region of interest" description="Disordered" evidence="1">
    <location>
        <begin position="42"/>
        <end position="83"/>
    </location>
</feature>